<feature type="domain" description="Little elongation complex subunit 2 C-terminal" evidence="2">
    <location>
        <begin position="389"/>
        <end position="606"/>
    </location>
</feature>
<reference evidence="4" key="1">
    <citation type="journal article" date="2014" name="PLoS ONE">
        <title>Transcriptome-Based Identification of ABC Transporters in the Western Tarnished Plant Bug Lygus hesperus.</title>
        <authorList>
            <person name="Hull J.J."/>
            <person name="Chaney K."/>
            <person name="Geib S.M."/>
            <person name="Fabrick J.A."/>
            <person name="Brent C.S."/>
            <person name="Walsh D."/>
            <person name="Lavine L.C."/>
        </authorList>
    </citation>
    <scope>NUCLEOTIDE SEQUENCE</scope>
</reference>
<evidence type="ECO:0000313" key="4">
    <source>
        <dbReference type="EMBL" id="JAG27005.1"/>
    </source>
</evidence>
<organism evidence="4">
    <name type="scientific">Lygus hesperus</name>
    <name type="common">Western plant bug</name>
    <dbReference type="NCBI Taxonomy" id="30085"/>
    <lineage>
        <taxon>Eukaryota</taxon>
        <taxon>Metazoa</taxon>
        <taxon>Ecdysozoa</taxon>
        <taxon>Arthropoda</taxon>
        <taxon>Hexapoda</taxon>
        <taxon>Insecta</taxon>
        <taxon>Pterygota</taxon>
        <taxon>Neoptera</taxon>
        <taxon>Paraneoptera</taxon>
        <taxon>Hemiptera</taxon>
        <taxon>Heteroptera</taxon>
        <taxon>Panheteroptera</taxon>
        <taxon>Cimicomorpha</taxon>
        <taxon>Miridae</taxon>
        <taxon>Mirini</taxon>
        <taxon>Lygus</taxon>
    </lineage>
</organism>
<dbReference type="GO" id="GO:0045945">
    <property type="term" value="P:positive regulation of transcription by RNA polymerase III"/>
    <property type="evidence" value="ECO:0007669"/>
    <property type="project" value="TreeGrafter"/>
</dbReference>
<sequence length="673" mass="77877">MTTNSPSSPTINPPWMEELDQQIDDLVNAAPFILPKPFEDVCEYIENRSLTFKMFRNEFLQTKNKKSKNKQERLTRELLQPDWWAPPRQRLYYVFLPFNRSLFTAKEMNDLYAVYTAGPNTSPPSSSQIMTYTNSLANIKTENDEYLQHIKRRWLEESWSRVNVIKEEVTQFVPTWWKNRLNRIERCAETYSRMSPVPLTPSETEGKLVFLKNLKELGSLTRYYSSAHHKSGAVSMSIVQEELLEREGDRFKRMESTVNDTDKEVGDDKMAECFAVDHQAEIVTTPSVLKTILANSPGTFEETWCIPFKIKEVSSGDHNRKVIFMDKKLPPKTLTISEKNALYSKIAARAIFRKSKKSLSSMVPNTADQVDKDGEENYQLPSIEKKRLEKEVQYNLWEYRAVDEHSVLSKNHRKPFKILLRTKTEGKNFDAQRQLSPCVMSTKLDFQPEFGASQMNFRELMGEWISLKLRPNSFLHRVRVDPMKGGIIMVESKTPAAIANDSQRLHSRCVEHQLSLIQILFDHISPLPPGNYLLNHDIKDKGFMYIYHELLDKQKRSATNLNIRELYNKVDVDGHAEQVAPWIPIDPNIMTPTLHSLKRIPCVFPPAKDDANRKRVQIPAKKKIKKNRKKNKGKNPMKGSPGKPAQGKNKETNRPIPENNSRSKVSYDEVLFD</sequence>
<evidence type="ECO:0000313" key="3">
    <source>
        <dbReference type="EMBL" id="JAG27003.1"/>
    </source>
</evidence>
<reference evidence="4" key="2">
    <citation type="submission" date="2014-07" db="EMBL/GenBank/DDBJ databases">
        <authorList>
            <person name="Hull J."/>
        </authorList>
    </citation>
    <scope>NUCLEOTIDE SEQUENCE</scope>
</reference>
<proteinExistence type="predicted"/>
<feature type="region of interest" description="Disordered" evidence="1">
    <location>
        <begin position="606"/>
        <end position="673"/>
    </location>
</feature>
<evidence type="ECO:0000256" key="1">
    <source>
        <dbReference type="SAM" id="MobiDB-lite"/>
    </source>
</evidence>
<dbReference type="GO" id="GO:0008023">
    <property type="term" value="C:transcription elongation factor complex"/>
    <property type="evidence" value="ECO:0007669"/>
    <property type="project" value="InterPro"/>
</dbReference>
<evidence type="ECO:0000259" key="2">
    <source>
        <dbReference type="Pfam" id="PF10505"/>
    </source>
</evidence>
<name>A0A0A9YBS9_LYGHE</name>
<dbReference type="EMBL" id="GBHO01016601">
    <property type="protein sequence ID" value="JAG27003.1"/>
    <property type="molecule type" value="Transcribed_RNA"/>
</dbReference>
<dbReference type="Pfam" id="PF10505">
    <property type="entry name" value="NARG2_C"/>
    <property type="match status" value="1"/>
</dbReference>
<dbReference type="GO" id="GO:0042796">
    <property type="term" value="P:snRNA transcription by RNA polymerase III"/>
    <property type="evidence" value="ECO:0007669"/>
    <property type="project" value="TreeGrafter"/>
</dbReference>
<feature type="compositionally biased region" description="Basic residues" evidence="1">
    <location>
        <begin position="614"/>
        <end position="635"/>
    </location>
</feature>
<accession>A0A0A9YBS9</accession>
<dbReference type="PANTHER" id="PTHR14633">
    <property type="entry name" value="LITTLE ELONGATION COMPLEX SUBUNIT 2"/>
    <property type="match status" value="1"/>
</dbReference>
<dbReference type="InterPro" id="IPR019535">
    <property type="entry name" value="ICE2_C"/>
</dbReference>
<gene>
    <name evidence="4" type="primary">NARG2_1</name>
    <name evidence="3" type="synonym">NARG2_0</name>
    <name evidence="3" type="ORF">CM83_68422</name>
    <name evidence="4" type="ORF">CM83_68423</name>
</gene>
<keyword evidence="4" id="KW-0675">Receptor</keyword>
<protein>
    <submittedName>
        <fullName evidence="4">NMDA receptor-regulated protein 2</fullName>
    </submittedName>
</protein>
<dbReference type="EMBL" id="GBHO01016599">
    <property type="protein sequence ID" value="JAG27005.1"/>
    <property type="molecule type" value="Transcribed_RNA"/>
</dbReference>
<dbReference type="GO" id="GO:0042795">
    <property type="term" value="P:snRNA transcription by RNA polymerase II"/>
    <property type="evidence" value="ECO:0007669"/>
    <property type="project" value="TreeGrafter"/>
</dbReference>
<dbReference type="PANTHER" id="PTHR14633:SF3">
    <property type="entry name" value="LITTLE ELONGATION COMPLEX SUBUNIT 2"/>
    <property type="match status" value="1"/>
</dbReference>
<dbReference type="AlphaFoldDB" id="A0A0A9YBS9"/>